<reference evidence="1" key="1">
    <citation type="submission" date="2023-03" db="EMBL/GenBank/DDBJ databases">
        <authorList>
            <person name="Shen W."/>
            <person name="Cai J."/>
        </authorList>
    </citation>
    <scope>NUCLEOTIDE SEQUENCE</scope>
    <source>
        <strain evidence="1">B226-2</strain>
    </source>
</reference>
<proteinExistence type="predicted"/>
<protein>
    <submittedName>
        <fullName evidence="1">Uncharacterized protein</fullName>
    </submittedName>
</protein>
<gene>
    <name evidence="1" type="ORF">P7H43_10765</name>
</gene>
<dbReference type="EMBL" id="JARQBJ010000005">
    <property type="protein sequence ID" value="MDT2810957.1"/>
    <property type="molecule type" value="Genomic_DNA"/>
</dbReference>
<accession>A0AAW8U2Q5</accession>
<name>A0AAW8U2Q5_9ENTE</name>
<evidence type="ECO:0000313" key="2">
    <source>
        <dbReference type="Proteomes" id="UP001256711"/>
    </source>
</evidence>
<sequence length="307" mass="34342">MAFFRKATLAEPYQSFVTALSSLLTQQAGQTLPLCRLNELAREQGLYTHAYFGTLGFSKDNKIPAGELLVAKDISQLAKLTTEDWQTEFKTDTPQQKSCLSPWLTSKERYFTLYVAPTTFGAGKALAATVLPKTKVYQNHPSGEFVLETFGELLYCTYRLDLALHPQLEENHLPEERIAPPLTTTPLLDVLTEIAHQRLSDLDLQYLFTWLLQYSAAITATSSLYASYSQADLPAEVLEQTTSLVKNLVQEISQIPRQLENNATDSLQLSAQLLDQIPKLFEEAQNKMTALKAQLGQKSDDDSTNLN</sequence>
<comment type="caution">
    <text evidence="1">The sequence shown here is derived from an EMBL/GenBank/DDBJ whole genome shotgun (WGS) entry which is preliminary data.</text>
</comment>
<evidence type="ECO:0000313" key="1">
    <source>
        <dbReference type="EMBL" id="MDT2810957.1"/>
    </source>
</evidence>
<organism evidence="1 2">
    <name type="scientific">Enterococcus asini</name>
    <dbReference type="NCBI Taxonomy" id="57732"/>
    <lineage>
        <taxon>Bacteria</taxon>
        <taxon>Bacillati</taxon>
        <taxon>Bacillota</taxon>
        <taxon>Bacilli</taxon>
        <taxon>Lactobacillales</taxon>
        <taxon>Enterococcaceae</taxon>
        <taxon>Enterococcus</taxon>
    </lineage>
</organism>
<dbReference type="AlphaFoldDB" id="A0AAW8U2Q5"/>
<dbReference type="RefSeq" id="WP_311835662.1">
    <property type="nucleotide sequence ID" value="NZ_JARQBJ010000005.1"/>
</dbReference>
<dbReference type="Proteomes" id="UP001256711">
    <property type="component" value="Unassembled WGS sequence"/>
</dbReference>